<evidence type="ECO:0000256" key="1">
    <source>
        <dbReference type="ARBA" id="ARBA00022553"/>
    </source>
</evidence>
<protein>
    <submittedName>
        <fullName evidence="4">PglZ domain-containing protein</fullName>
    </submittedName>
</protein>
<dbReference type="SUPFAM" id="SSF52172">
    <property type="entry name" value="CheY-like"/>
    <property type="match status" value="1"/>
</dbReference>
<gene>
    <name evidence="4" type="ORF">GCM10022257_23390</name>
</gene>
<dbReference type="Proteomes" id="UP001500027">
    <property type="component" value="Unassembled WGS sequence"/>
</dbReference>
<evidence type="ECO:0000256" key="2">
    <source>
        <dbReference type="PROSITE-ProRule" id="PRU00169"/>
    </source>
</evidence>
<dbReference type="SUPFAM" id="SSF53649">
    <property type="entry name" value="Alkaline phosphatase-like"/>
    <property type="match status" value="1"/>
</dbReference>
<organism evidence="4 5">
    <name type="scientific">Hyunsoonleella aestuarii</name>
    <dbReference type="NCBI Taxonomy" id="912802"/>
    <lineage>
        <taxon>Bacteria</taxon>
        <taxon>Pseudomonadati</taxon>
        <taxon>Bacteroidota</taxon>
        <taxon>Flavobacteriia</taxon>
        <taxon>Flavobacteriales</taxon>
        <taxon>Flavobacteriaceae</taxon>
    </lineage>
</organism>
<dbReference type="Pfam" id="PF08665">
    <property type="entry name" value="PglZ"/>
    <property type="match status" value="1"/>
</dbReference>
<dbReference type="PANTHER" id="PTHR44591:SF3">
    <property type="entry name" value="RESPONSE REGULATORY DOMAIN-CONTAINING PROTEIN"/>
    <property type="match status" value="1"/>
</dbReference>
<dbReference type="Pfam" id="PF00072">
    <property type="entry name" value="Response_reg"/>
    <property type="match status" value="1"/>
</dbReference>
<dbReference type="CDD" id="cd00156">
    <property type="entry name" value="REC"/>
    <property type="match status" value="1"/>
</dbReference>
<keyword evidence="1 2" id="KW-0597">Phosphoprotein</keyword>
<keyword evidence="5" id="KW-1185">Reference proteome</keyword>
<dbReference type="PANTHER" id="PTHR44591">
    <property type="entry name" value="STRESS RESPONSE REGULATOR PROTEIN 1"/>
    <property type="match status" value="1"/>
</dbReference>
<dbReference type="InterPro" id="IPR050595">
    <property type="entry name" value="Bact_response_regulator"/>
</dbReference>
<evidence type="ECO:0000313" key="5">
    <source>
        <dbReference type="Proteomes" id="UP001500027"/>
    </source>
</evidence>
<sequence>MINILWVDDEIDLLKPHILFLEKKNYNVTTCNSGTDAIEILDDNNFDIVFLDENMPGLSGLETLNEIKEKQDNLPVVMITKSEEEYIMEEAIGNKIADYLIKPVNPNQILLSLKKNLDHSRLISEKTTSNYQQEFRKIAMDLAMVNSYEEWVNLYQKLIYWEIQLEDIEDAGMFEILESQKTEANIQFGKFIDKKYADWFKPNTEAPVMSHTLFKEKVMPEISKEQPTLFVVIDNLRYDQWKVFEPIISNYYKKENEEAFFSILPTATQYARNAIFSGLMPSDMEKLFPNYWKNDTDEGGKNLFEAEFLEAQLKRLNLNHLKSEYYKITNLKSGKKLVDNFRSLKNNDLTVLVYNFVDMLSHAKTEMEVVKELASNDKAYRSLTLSWFKNSPLLEMIQQAQQLGFKLILTTDHGTINVKNPSKVIGDRDTSLNLRYKTGRSLTFDSKDVLVANAPKDIHLPSITMSSSYIFAKSDLFFAYPNNYNHYVSYFRNTYQHGGVSLEEMIIPFVVFNPK</sequence>
<dbReference type="EMBL" id="BAABAV010000002">
    <property type="protein sequence ID" value="GAA4270238.1"/>
    <property type="molecule type" value="Genomic_DNA"/>
</dbReference>
<feature type="modified residue" description="4-aspartylphosphate" evidence="2">
    <location>
        <position position="52"/>
    </location>
</feature>
<reference evidence="5" key="1">
    <citation type="journal article" date="2019" name="Int. J. Syst. Evol. Microbiol.">
        <title>The Global Catalogue of Microorganisms (GCM) 10K type strain sequencing project: providing services to taxonomists for standard genome sequencing and annotation.</title>
        <authorList>
            <consortium name="The Broad Institute Genomics Platform"/>
            <consortium name="The Broad Institute Genome Sequencing Center for Infectious Disease"/>
            <person name="Wu L."/>
            <person name="Ma J."/>
        </authorList>
    </citation>
    <scope>NUCLEOTIDE SEQUENCE [LARGE SCALE GENOMIC DNA]</scope>
    <source>
        <strain evidence="5">JCM 17452</strain>
    </source>
</reference>
<name>A0ABP8EDC9_9FLAO</name>
<dbReference type="Gene3D" id="3.40.720.10">
    <property type="entry name" value="Alkaline Phosphatase, subunit A"/>
    <property type="match status" value="1"/>
</dbReference>
<evidence type="ECO:0000313" key="4">
    <source>
        <dbReference type="EMBL" id="GAA4270238.1"/>
    </source>
</evidence>
<accession>A0ABP8EDC9</accession>
<proteinExistence type="predicted"/>
<dbReference type="InterPro" id="IPR001789">
    <property type="entry name" value="Sig_transdc_resp-reg_receiver"/>
</dbReference>
<dbReference type="InterPro" id="IPR011006">
    <property type="entry name" value="CheY-like_superfamily"/>
</dbReference>
<dbReference type="SMART" id="SM00448">
    <property type="entry name" value="REC"/>
    <property type="match status" value="1"/>
</dbReference>
<dbReference type="PROSITE" id="PS50110">
    <property type="entry name" value="RESPONSE_REGULATORY"/>
    <property type="match status" value="1"/>
</dbReference>
<dbReference type="RefSeq" id="WP_139002611.1">
    <property type="nucleotide sequence ID" value="NZ_BAABAV010000002.1"/>
</dbReference>
<comment type="caution">
    <text evidence="4">The sequence shown here is derived from an EMBL/GenBank/DDBJ whole genome shotgun (WGS) entry which is preliminary data.</text>
</comment>
<feature type="domain" description="Response regulatory" evidence="3">
    <location>
        <begin position="3"/>
        <end position="117"/>
    </location>
</feature>
<dbReference type="InterPro" id="IPR017850">
    <property type="entry name" value="Alkaline_phosphatase_core_sf"/>
</dbReference>
<dbReference type="Gene3D" id="3.40.50.2300">
    <property type="match status" value="1"/>
</dbReference>
<evidence type="ECO:0000259" key="3">
    <source>
        <dbReference type="PROSITE" id="PS50110"/>
    </source>
</evidence>